<accession>A0A8H5ZM97</accession>
<evidence type="ECO:0000313" key="1">
    <source>
        <dbReference type="EMBL" id="KAF5850789.1"/>
    </source>
</evidence>
<organism evidence="1 2">
    <name type="scientific">Cochliobolus sativus</name>
    <name type="common">Common root rot and spot blotch fungus</name>
    <name type="synonym">Bipolaris sorokiniana</name>
    <dbReference type="NCBI Taxonomy" id="45130"/>
    <lineage>
        <taxon>Eukaryota</taxon>
        <taxon>Fungi</taxon>
        <taxon>Dikarya</taxon>
        <taxon>Ascomycota</taxon>
        <taxon>Pezizomycotina</taxon>
        <taxon>Dothideomycetes</taxon>
        <taxon>Pleosporomycetidae</taxon>
        <taxon>Pleosporales</taxon>
        <taxon>Pleosporineae</taxon>
        <taxon>Pleosporaceae</taxon>
        <taxon>Bipolaris</taxon>
    </lineage>
</organism>
<evidence type="ECO:0000313" key="2">
    <source>
        <dbReference type="Proteomes" id="UP000624244"/>
    </source>
</evidence>
<gene>
    <name evidence="1" type="ORF">GGP41_010448</name>
</gene>
<name>A0A8H5ZM97_COCSA</name>
<comment type="caution">
    <text evidence="1">The sequence shown here is derived from an EMBL/GenBank/DDBJ whole genome shotgun (WGS) entry which is preliminary data.</text>
</comment>
<proteinExistence type="predicted"/>
<reference evidence="1" key="1">
    <citation type="submission" date="2019-11" db="EMBL/GenBank/DDBJ databases">
        <title>Bipolaris sorokiniana Genome sequencing.</title>
        <authorList>
            <person name="Wang H."/>
        </authorList>
    </citation>
    <scope>NUCLEOTIDE SEQUENCE</scope>
</reference>
<dbReference type="Proteomes" id="UP000624244">
    <property type="component" value="Unassembled WGS sequence"/>
</dbReference>
<sequence length="95" mass="10920">MEYIEAQQILKTVTWRACNSDTAVGQNNFLNKSIYALTKAYNVLKSTLYTRLYGIQPRSETASVNRKLSAIEEQSLVQYILDLNRRGFPPYIINV</sequence>
<protein>
    <submittedName>
        <fullName evidence="1">Uncharacterized protein</fullName>
    </submittedName>
</protein>
<dbReference type="AlphaFoldDB" id="A0A8H5ZM97"/>
<dbReference type="EMBL" id="WNKQ01000006">
    <property type="protein sequence ID" value="KAF5850789.1"/>
    <property type="molecule type" value="Genomic_DNA"/>
</dbReference>